<evidence type="ECO:0000256" key="1">
    <source>
        <dbReference type="SAM" id="MobiDB-lite"/>
    </source>
</evidence>
<sequence>MRRLGEIRLPPLSATANVVNQIYRQILPGSTNANHDQQHQAERVHFAQLPNQNQNHSGDQNHSGGHVERLEMGSMKGGTNPFLSEPDGGVVQGYQTQPQTQPQQRRMSSMDFSEGSDFVEGKSEVKINEYQAAWNVTNAIQVILIHL</sequence>
<feature type="compositionally biased region" description="Polar residues" evidence="1">
    <location>
        <begin position="49"/>
        <end position="63"/>
    </location>
</feature>
<proteinExistence type="predicted"/>
<dbReference type="OrthoDB" id="6021076at2759"/>
<accession>A0A9N9SHF9</accession>
<name>A0A9N9SHF9_PHACE</name>
<gene>
    <name evidence="2" type="ORF">PHAECO_LOCUS8273</name>
</gene>
<evidence type="ECO:0000313" key="2">
    <source>
        <dbReference type="EMBL" id="CAG9820355.1"/>
    </source>
</evidence>
<organism evidence="2 3">
    <name type="scientific">Phaedon cochleariae</name>
    <name type="common">Mustard beetle</name>
    <dbReference type="NCBI Taxonomy" id="80249"/>
    <lineage>
        <taxon>Eukaryota</taxon>
        <taxon>Metazoa</taxon>
        <taxon>Ecdysozoa</taxon>
        <taxon>Arthropoda</taxon>
        <taxon>Hexapoda</taxon>
        <taxon>Insecta</taxon>
        <taxon>Pterygota</taxon>
        <taxon>Neoptera</taxon>
        <taxon>Endopterygota</taxon>
        <taxon>Coleoptera</taxon>
        <taxon>Polyphaga</taxon>
        <taxon>Cucujiformia</taxon>
        <taxon>Chrysomeloidea</taxon>
        <taxon>Chrysomelidae</taxon>
        <taxon>Chrysomelinae</taxon>
        <taxon>Chrysomelini</taxon>
        <taxon>Phaedon</taxon>
    </lineage>
</organism>
<feature type="region of interest" description="Disordered" evidence="1">
    <location>
        <begin position="49"/>
        <end position="115"/>
    </location>
</feature>
<keyword evidence="3" id="KW-1185">Reference proteome</keyword>
<reference evidence="2" key="2">
    <citation type="submission" date="2022-10" db="EMBL/GenBank/DDBJ databases">
        <authorList>
            <consortium name="ENA_rothamsted_submissions"/>
            <consortium name="culmorum"/>
            <person name="King R."/>
        </authorList>
    </citation>
    <scope>NUCLEOTIDE SEQUENCE</scope>
</reference>
<dbReference type="EMBL" id="OU896710">
    <property type="protein sequence ID" value="CAG9820355.1"/>
    <property type="molecule type" value="Genomic_DNA"/>
</dbReference>
<protein>
    <submittedName>
        <fullName evidence="2">Uncharacterized protein</fullName>
    </submittedName>
</protein>
<evidence type="ECO:0000313" key="3">
    <source>
        <dbReference type="Proteomes" id="UP001153737"/>
    </source>
</evidence>
<reference evidence="2" key="1">
    <citation type="submission" date="2022-01" db="EMBL/GenBank/DDBJ databases">
        <authorList>
            <person name="King R."/>
        </authorList>
    </citation>
    <scope>NUCLEOTIDE SEQUENCE</scope>
</reference>
<feature type="compositionally biased region" description="Low complexity" evidence="1">
    <location>
        <begin position="95"/>
        <end position="110"/>
    </location>
</feature>
<dbReference type="AlphaFoldDB" id="A0A9N9SHF9"/>
<dbReference type="Proteomes" id="UP001153737">
    <property type="component" value="Chromosome 4"/>
</dbReference>